<proteinExistence type="predicted"/>
<dbReference type="InterPro" id="IPR002110">
    <property type="entry name" value="Ankyrin_rpt"/>
</dbReference>
<dbReference type="PANTHER" id="PTHR30035:SF3">
    <property type="entry name" value="INTERMEMBRANE PHOSPHOLIPID TRANSPORT SYSTEM LIPOPROTEIN MLAA"/>
    <property type="match status" value="1"/>
</dbReference>
<dbReference type="Pfam" id="PF12796">
    <property type="entry name" value="Ank_2"/>
    <property type="match status" value="1"/>
</dbReference>
<dbReference type="SMART" id="SM00248">
    <property type="entry name" value="ANK"/>
    <property type="match status" value="4"/>
</dbReference>
<dbReference type="AlphaFoldDB" id="A0A381WB18"/>
<dbReference type="InterPro" id="IPR036770">
    <property type="entry name" value="Ankyrin_rpt-contain_sf"/>
</dbReference>
<dbReference type="GO" id="GO:0016020">
    <property type="term" value="C:membrane"/>
    <property type="evidence" value="ECO:0007669"/>
    <property type="project" value="InterPro"/>
</dbReference>
<sequence length="431" mass="47910">MKSFLIACTLFFWVALPWVFPSSASAASALHVAVNKGNVEEVKRLLSKGVNVNSLSLSGYTPLHISAGWDRRRVTGLLVIHGAKINVRSVSGWTPLHLAAGRGHVKMVKFLLGRGADPWIEDRAGRTPADLARHEFNDDLADLLDSSAASVGDLPIAPKIYFDNHLKKSDEKYFSENLKSNQIPENLSAGVLDSNKLEDSRRDLSEPSPSLDTFYKKLEDPFGTPEEDIPEFWDPFESHNRFMFNLNNALYDYFGKHVAKGYRFTVPYDVRVMIKNIITNGTMPVRLLSSLLQGDLDKSGRVIGRFLINSTVGIGGIFDVADQGFNIKPANENMTQTLGYYDVPSGPYLVLPILGPSSVRNLLGRTADVFVSPTFLLSAPFAVSSGIAAVKKTNETSFLIKTHQDLRENSVDEYTSVKDLYQQYHYFLINE</sequence>
<dbReference type="PANTHER" id="PTHR30035">
    <property type="entry name" value="LIPOPROTEIN VACJ-RELATED"/>
    <property type="match status" value="1"/>
</dbReference>
<dbReference type="Pfam" id="PF04333">
    <property type="entry name" value="MlaA"/>
    <property type="match status" value="1"/>
</dbReference>
<dbReference type="InterPro" id="IPR007428">
    <property type="entry name" value="MlaA"/>
</dbReference>
<dbReference type="Pfam" id="PF00023">
    <property type="entry name" value="Ank"/>
    <property type="match status" value="1"/>
</dbReference>
<keyword evidence="1" id="KW-0732">Signal</keyword>
<dbReference type="EMBL" id="UINC01011234">
    <property type="protein sequence ID" value="SVA49672.1"/>
    <property type="molecule type" value="Genomic_DNA"/>
</dbReference>
<reference evidence="2" key="1">
    <citation type="submission" date="2018-05" db="EMBL/GenBank/DDBJ databases">
        <authorList>
            <person name="Lanie J.A."/>
            <person name="Ng W.-L."/>
            <person name="Kazmierczak K.M."/>
            <person name="Andrzejewski T.M."/>
            <person name="Davidsen T.M."/>
            <person name="Wayne K.J."/>
            <person name="Tettelin H."/>
            <person name="Glass J.I."/>
            <person name="Rusch D."/>
            <person name="Podicherti R."/>
            <person name="Tsui H.-C.T."/>
            <person name="Winkler M.E."/>
        </authorList>
    </citation>
    <scope>NUCLEOTIDE SEQUENCE</scope>
</reference>
<accession>A0A381WB18</accession>
<dbReference type="SUPFAM" id="SSF48403">
    <property type="entry name" value="Ankyrin repeat"/>
    <property type="match status" value="1"/>
</dbReference>
<dbReference type="PRINTS" id="PR01805">
    <property type="entry name" value="VACJLIPOPROT"/>
</dbReference>
<dbReference type="PROSITE" id="PS50297">
    <property type="entry name" value="ANK_REP_REGION"/>
    <property type="match status" value="3"/>
</dbReference>
<dbReference type="Gene3D" id="1.25.40.20">
    <property type="entry name" value="Ankyrin repeat-containing domain"/>
    <property type="match status" value="1"/>
</dbReference>
<name>A0A381WB18_9ZZZZ</name>
<dbReference type="PROSITE" id="PS50088">
    <property type="entry name" value="ANK_REPEAT"/>
    <property type="match status" value="3"/>
</dbReference>
<organism evidence="2">
    <name type="scientific">marine metagenome</name>
    <dbReference type="NCBI Taxonomy" id="408172"/>
    <lineage>
        <taxon>unclassified sequences</taxon>
        <taxon>metagenomes</taxon>
        <taxon>ecological metagenomes</taxon>
    </lineage>
</organism>
<protein>
    <submittedName>
        <fullName evidence="2">Uncharacterized protein</fullName>
    </submittedName>
</protein>
<evidence type="ECO:0000256" key="1">
    <source>
        <dbReference type="ARBA" id="ARBA00022729"/>
    </source>
</evidence>
<evidence type="ECO:0000313" key="2">
    <source>
        <dbReference type="EMBL" id="SVA49672.1"/>
    </source>
</evidence>
<gene>
    <name evidence="2" type="ORF">METZ01_LOCUS102526</name>
</gene>
<dbReference type="GO" id="GO:0120010">
    <property type="term" value="P:intermembrane phospholipid transfer"/>
    <property type="evidence" value="ECO:0007669"/>
    <property type="project" value="TreeGrafter"/>
</dbReference>